<organism evidence="1 2">
    <name type="scientific">Legionella qingyii</name>
    <dbReference type="NCBI Taxonomy" id="2184757"/>
    <lineage>
        <taxon>Bacteria</taxon>
        <taxon>Pseudomonadati</taxon>
        <taxon>Pseudomonadota</taxon>
        <taxon>Gammaproteobacteria</taxon>
        <taxon>Legionellales</taxon>
        <taxon>Legionellaceae</taxon>
        <taxon>Legionella</taxon>
    </lineage>
</organism>
<accession>A0A317TZE8</accession>
<protein>
    <submittedName>
        <fullName evidence="1">Uncharacterized protein</fullName>
    </submittedName>
</protein>
<sequence length="71" mass="7875">MTISTKGLITSTLFADGDVFFHYGVGTDLLILGFGPINGVIRSVNHYLQTLITIWLIWDSVHGERVLGEVR</sequence>
<comment type="caution">
    <text evidence="1">The sequence shown here is derived from an EMBL/GenBank/DDBJ whole genome shotgun (WGS) entry which is preliminary data.</text>
</comment>
<proteinExistence type="predicted"/>
<evidence type="ECO:0000313" key="2">
    <source>
        <dbReference type="Proteomes" id="UP000247152"/>
    </source>
</evidence>
<dbReference type="Proteomes" id="UP000247152">
    <property type="component" value="Unassembled WGS sequence"/>
</dbReference>
<gene>
    <name evidence="1" type="ORF">DGG96_14460</name>
</gene>
<name>A0A317TZE8_9GAMM</name>
<dbReference type="RefSeq" id="WP_110143365.1">
    <property type="nucleotide sequence ID" value="NZ_QHJG01000024.1"/>
</dbReference>
<dbReference type="AlphaFoldDB" id="A0A317TZE8"/>
<reference evidence="1 2" key="1">
    <citation type="submission" date="2018-05" db="EMBL/GenBank/DDBJ databases">
        <title>Legionella qingyii sp.nov., whole genome shotgun sequence.</title>
        <authorList>
            <person name="Wu H."/>
            <person name="Zhu Q."/>
            <person name="Hu C."/>
        </authorList>
    </citation>
    <scope>NUCLEOTIDE SEQUENCE [LARGE SCALE GENOMIC DNA]</scope>
    <source>
        <strain evidence="1 2">HEB18</strain>
    </source>
</reference>
<dbReference type="EMBL" id="QHJG01000024">
    <property type="protein sequence ID" value="PWY54931.1"/>
    <property type="molecule type" value="Genomic_DNA"/>
</dbReference>
<evidence type="ECO:0000313" key="1">
    <source>
        <dbReference type="EMBL" id="PWY54931.1"/>
    </source>
</evidence>